<evidence type="ECO:0000256" key="1">
    <source>
        <dbReference type="ARBA" id="ARBA00023002"/>
    </source>
</evidence>
<dbReference type="GO" id="GO:0051287">
    <property type="term" value="F:NAD binding"/>
    <property type="evidence" value="ECO:0007669"/>
    <property type="project" value="InterPro"/>
</dbReference>
<evidence type="ECO:0000313" key="5">
    <source>
        <dbReference type="Proteomes" id="UP000298218"/>
    </source>
</evidence>
<dbReference type="GO" id="GO:0005829">
    <property type="term" value="C:cytosol"/>
    <property type="evidence" value="ECO:0007669"/>
    <property type="project" value="TreeGrafter"/>
</dbReference>
<dbReference type="Proteomes" id="UP000298218">
    <property type="component" value="Unassembled WGS sequence"/>
</dbReference>
<dbReference type="CDD" id="cd12166">
    <property type="entry name" value="2-Hacid_dh_7"/>
    <property type="match status" value="1"/>
</dbReference>
<accession>A0A4Y8KL39</accession>
<reference evidence="4 5" key="1">
    <citation type="submission" date="2019-03" db="EMBL/GenBank/DDBJ databases">
        <title>Genomics of glacier-inhabiting Cryobacterium strains.</title>
        <authorList>
            <person name="Liu Q."/>
            <person name="Xin Y.-H."/>
        </authorList>
    </citation>
    <scope>NUCLEOTIDE SEQUENCE [LARGE SCALE GENOMIC DNA]</scope>
    <source>
        <strain evidence="4 5">CGMCC 1.4292</strain>
    </source>
</reference>
<dbReference type="InterPro" id="IPR036291">
    <property type="entry name" value="NAD(P)-bd_dom_sf"/>
</dbReference>
<dbReference type="GO" id="GO:0030267">
    <property type="term" value="F:glyoxylate reductase (NADPH) activity"/>
    <property type="evidence" value="ECO:0007669"/>
    <property type="project" value="TreeGrafter"/>
</dbReference>
<name>A0A4Y8KL39_9MICO</name>
<organism evidence="4 5">
    <name type="scientific">Cryobacterium psychrophilum</name>
    <dbReference type="NCBI Taxonomy" id="41988"/>
    <lineage>
        <taxon>Bacteria</taxon>
        <taxon>Bacillati</taxon>
        <taxon>Actinomycetota</taxon>
        <taxon>Actinomycetes</taxon>
        <taxon>Micrococcales</taxon>
        <taxon>Microbacteriaceae</taxon>
        <taxon>Cryobacterium</taxon>
    </lineage>
</organism>
<dbReference type="OrthoDB" id="4324715at2"/>
<keyword evidence="2" id="KW-0520">NAD</keyword>
<dbReference type="Pfam" id="PF02826">
    <property type="entry name" value="2-Hacid_dh_C"/>
    <property type="match status" value="1"/>
</dbReference>
<sequence length="307" mass="32674">MSLLPLRVSLPESDLREALGPIDGVEFVDWPMEGPAPVPNIDLVVTPYMGASNRVAHLAGVETRLVQSQSIGYDGIDRLLPAGHVFANAATVHETSTAELTLALILASQRGIPDFVRAAEQGEWAPAHHPSLADRTVLLVGYGGVGAAIEARLLAFETTVVRVARTARSDARGEIYAMDALPTLLPHADIIVIGVPLSESTTRLVDDAFLSLMRDGALLVNIARGQVADTDALLAHASSGRLRLALDVTDPEPLPHGHPLFALPNVLVSPHVGGASSAMRPRMARLIREQIERMARGDAPVNVVLRS</sequence>
<dbReference type="PANTHER" id="PTHR10996">
    <property type="entry name" value="2-HYDROXYACID DEHYDROGENASE-RELATED"/>
    <property type="match status" value="1"/>
</dbReference>
<dbReference type="EMBL" id="SOHQ01000031">
    <property type="protein sequence ID" value="TFD77526.1"/>
    <property type="molecule type" value="Genomic_DNA"/>
</dbReference>
<dbReference type="InterPro" id="IPR006140">
    <property type="entry name" value="D-isomer_DH_NAD-bd"/>
</dbReference>
<dbReference type="SUPFAM" id="SSF52283">
    <property type="entry name" value="Formate/glycerate dehydrogenase catalytic domain-like"/>
    <property type="match status" value="1"/>
</dbReference>
<dbReference type="SUPFAM" id="SSF51735">
    <property type="entry name" value="NAD(P)-binding Rossmann-fold domains"/>
    <property type="match status" value="1"/>
</dbReference>
<dbReference type="PANTHER" id="PTHR10996:SF178">
    <property type="entry name" value="2-HYDROXYACID DEHYDROGENASE YGL185C-RELATED"/>
    <property type="match status" value="1"/>
</dbReference>
<dbReference type="FunFam" id="3.40.50.720:FF:000593">
    <property type="entry name" value="Dihydrofolate reductase"/>
    <property type="match status" value="1"/>
</dbReference>
<evidence type="ECO:0000256" key="2">
    <source>
        <dbReference type="ARBA" id="ARBA00023027"/>
    </source>
</evidence>
<keyword evidence="5" id="KW-1185">Reference proteome</keyword>
<feature type="domain" description="D-isomer specific 2-hydroxyacid dehydrogenase NAD-binding" evidence="3">
    <location>
        <begin position="102"/>
        <end position="273"/>
    </location>
</feature>
<dbReference type="AlphaFoldDB" id="A0A4Y8KL39"/>
<proteinExistence type="predicted"/>
<evidence type="ECO:0000313" key="4">
    <source>
        <dbReference type="EMBL" id="TFD77526.1"/>
    </source>
</evidence>
<gene>
    <name evidence="4" type="ORF">E3T53_12010</name>
</gene>
<evidence type="ECO:0000259" key="3">
    <source>
        <dbReference type="Pfam" id="PF02826"/>
    </source>
</evidence>
<dbReference type="InterPro" id="IPR050223">
    <property type="entry name" value="D-isomer_2-hydroxyacid_DH"/>
</dbReference>
<protein>
    <submittedName>
        <fullName evidence="4">Hydroxyacid dehydrogenase</fullName>
    </submittedName>
</protein>
<dbReference type="Gene3D" id="3.40.50.720">
    <property type="entry name" value="NAD(P)-binding Rossmann-like Domain"/>
    <property type="match status" value="2"/>
</dbReference>
<comment type="caution">
    <text evidence="4">The sequence shown here is derived from an EMBL/GenBank/DDBJ whole genome shotgun (WGS) entry which is preliminary data.</text>
</comment>
<keyword evidence="1" id="KW-0560">Oxidoreductase</keyword>
<dbReference type="GO" id="GO:0016618">
    <property type="term" value="F:hydroxypyruvate reductase [NAD(P)H] activity"/>
    <property type="evidence" value="ECO:0007669"/>
    <property type="project" value="TreeGrafter"/>
</dbReference>
<dbReference type="RefSeq" id="WP_134173138.1">
    <property type="nucleotide sequence ID" value="NZ_SODI01000001.1"/>
</dbReference>